<dbReference type="InterPro" id="IPR006139">
    <property type="entry name" value="D-isomer_2_OHA_DH_cat_dom"/>
</dbReference>
<keyword evidence="2 4" id="KW-0560">Oxidoreductase</keyword>
<keyword evidence="3" id="KW-0520">NAD</keyword>
<feature type="domain" description="D-isomer specific 2-hydroxyacid dehydrogenase catalytic" evidence="5">
    <location>
        <begin position="35"/>
        <end position="325"/>
    </location>
</feature>
<dbReference type="InterPro" id="IPR036291">
    <property type="entry name" value="NAD(P)-bd_dom_sf"/>
</dbReference>
<keyword evidence="8" id="KW-1185">Reference proteome</keyword>
<feature type="domain" description="D-isomer specific 2-hydroxyacid dehydrogenase NAD-binding" evidence="6">
    <location>
        <begin position="119"/>
        <end position="303"/>
    </location>
</feature>
<dbReference type="InterPro" id="IPR006140">
    <property type="entry name" value="D-isomer_DH_NAD-bd"/>
</dbReference>
<name>A0ABR1GWY3_9HYPO</name>
<comment type="caution">
    <text evidence="7">The sequence shown here is derived from an EMBL/GenBank/DDBJ whole genome shotgun (WGS) entry which is preliminary data.</text>
</comment>
<comment type="similarity">
    <text evidence="1 4">Belongs to the D-isomer specific 2-hydroxyacid dehydrogenase family.</text>
</comment>
<dbReference type="Pfam" id="PF02826">
    <property type="entry name" value="2-Hacid_dh_C"/>
    <property type="match status" value="1"/>
</dbReference>
<dbReference type="SUPFAM" id="SSF52283">
    <property type="entry name" value="Formate/glycerate dehydrogenase catalytic domain-like"/>
    <property type="match status" value="1"/>
</dbReference>
<dbReference type="PROSITE" id="PS00671">
    <property type="entry name" value="D_2_HYDROXYACID_DH_3"/>
    <property type="match status" value="1"/>
</dbReference>
<dbReference type="Pfam" id="PF00389">
    <property type="entry name" value="2-Hacid_dh"/>
    <property type="match status" value="1"/>
</dbReference>
<dbReference type="EMBL" id="JAZAVJ010000134">
    <property type="protein sequence ID" value="KAK7413257.1"/>
    <property type="molecule type" value="Genomic_DNA"/>
</dbReference>
<dbReference type="InterPro" id="IPR050418">
    <property type="entry name" value="D-iso_2-hydroxyacid_DH_PdxB"/>
</dbReference>
<dbReference type="InterPro" id="IPR029753">
    <property type="entry name" value="D-isomer_DH_CS"/>
</dbReference>
<protein>
    <recommendedName>
        <fullName evidence="9">Glycerate dehydrogenase</fullName>
    </recommendedName>
</protein>
<evidence type="ECO:0000256" key="1">
    <source>
        <dbReference type="ARBA" id="ARBA00005854"/>
    </source>
</evidence>
<evidence type="ECO:0000256" key="3">
    <source>
        <dbReference type="ARBA" id="ARBA00023027"/>
    </source>
</evidence>
<evidence type="ECO:0000256" key="2">
    <source>
        <dbReference type="ARBA" id="ARBA00023002"/>
    </source>
</evidence>
<sequence length="336" mass="35907">MPSSFTSPTHFNIVALETFFTPLPTLSLPSPHTFSLTTYEKTTVAELPARINDADILITTVVALRADTLSSQICPRLKLIAVLAAGTDSVDLVACKQRGIRVLSSPNCNNDAVAEHAIAMYFATRRRIMPIMRGLLAGEWLRRGSIMRDGFMAERPPRACRDEMVAIIGHGAVGKRISELCTALGMKVVVAARKGAPASEDRVTFDVALRTASVVFVCCPRNPATLNLLSGPEFAVMPRDAVLVNVSRGGVVDEDALLAALENGDIGGAGTDVFATEPASPTTSPLLGSEAEALNLVVTPHLAWIGGETTANYQRVLQENIDGFILGTVQEDRLRA</sequence>
<dbReference type="CDD" id="cd05198">
    <property type="entry name" value="formate_dh_like"/>
    <property type="match status" value="1"/>
</dbReference>
<dbReference type="PANTHER" id="PTHR43761:SF1">
    <property type="entry name" value="D-ISOMER SPECIFIC 2-HYDROXYACID DEHYDROGENASE CATALYTIC DOMAIN-CONTAINING PROTEIN-RELATED"/>
    <property type="match status" value="1"/>
</dbReference>
<reference evidence="7 8" key="1">
    <citation type="journal article" date="2025" name="Microbiol. Resour. Announc.">
        <title>Draft genome sequences for Neonectria magnoliae and Neonectria punicea, canker pathogens of Liriodendron tulipifera and Acer saccharum in West Virginia.</title>
        <authorList>
            <person name="Petronek H.M."/>
            <person name="Kasson M.T."/>
            <person name="Metheny A.M."/>
            <person name="Stauder C.M."/>
            <person name="Lovett B."/>
            <person name="Lynch S.C."/>
            <person name="Garnas J.R."/>
            <person name="Kasson L.R."/>
            <person name="Stajich J.E."/>
        </authorList>
    </citation>
    <scope>NUCLEOTIDE SEQUENCE [LARGE SCALE GENOMIC DNA]</scope>
    <source>
        <strain evidence="7 8">NRRL 64653</strain>
    </source>
</reference>
<evidence type="ECO:0008006" key="9">
    <source>
        <dbReference type="Google" id="ProtNLM"/>
    </source>
</evidence>
<gene>
    <name evidence="7" type="ORF">QQX98_007845</name>
</gene>
<evidence type="ECO:0000256" key="4">
    <source>
        <dbReference type="RuleBase" id="RU003719"/>
    </source>
</evidence>
<evidence type="ECO:0000313" key="7">
    <source>
        <dbReference type="EMBL" id="KAK7413257.1"/>
    </source>
</evidence>
<dbReference type="Gene3D" id="3.40.50.720">
    <property type="entry name" value="NAD(P)-binding Rossmann-like Domain"/>
    <property type="match status" value="2"/>
</dbReference>
<dbReference type="SUPFAM" id="SSF51735">
    <property type="entry name" value="NAD(P)-binding Rossmann-fold domains"/>
    <property type="match status" value="1"/>
</dbReference>
<proteinExistence type="inferred from homology"/>
<evidence type="ECO:0000313" key="8">
    <source>
        <dbReference type="Proteomes" id="UP001498476"/>
    </source>
</evidence>
<dbReference type="PANTHER" id="PTHR43761">
    <property type="entry name" value="D-ISOMER SPECIFIC 2-HYDROXYACID DEHYDROGENASE FAMILY PROTEIN (AFU_ORTHOLOGUE AFUA_1G13630)"/>
    <property type="match status" value="1"/>
</dbReference>
<evidence type="ECO:0000259" key="5">
    <source>
        <dbReference type="Pfam" id="PF00389"/>
    </source>
</evidence>
<dbReference type="Proteomes" id="UP001498476">
    <property type="component" value="Unassembled WGS sequence"/>
</dbReference>
<evidence type="ECO:0000259" key="6">
    <source>
        <dbReference type="Pfam" id="PF02826"/>
    </source>
</evidence>
<accession>A0ABR1GWY3</accession>
<organism evidence="7 8">
    <name type="scientific">Neonectria punicea</name>
    <dbReference type="NCBI Taxonomy" id="979145"/>
    <lineage>
        <taxon>Eukaryota</taxon>
        <taxon>Fungi</taxon>
        <taxon>Dikarya</taxon>
        <taxon>Ascomycota</taxon>
        <taxon>Pezizomycotina</taxon>
        <taxon>Sordariomycetes</taxon>
        <taxon>Hypocreomycetidae</taxon>
        <taxon>Hypocreales</taxon>
        <taxon>Nectriaceae</taxon>
        <taxon>Neonectria</taxon>
    </lineage>
</organism>